<evidence type="ECO:0000256" key="7">
    <source>
        <dbReference type="ARBA" id="ARBA00023002"/>
    </source>
</evidence>
<dbReference type="PANTHER" id="PTHR45754:SF1">
    <property type="entry name" value="METHYLENETETRAHYDROFOLATE REDUCTASE 1"/>
    <property type="match status" value="1"/>
</dbReference>
<keyword evidence="5" id="KW-0274">FAD</keyword>
<comment type="similarity">
    <text evidence="3">Belongs to the methylenetetrahydrofolate reductase family.</text>
</comment>
<dbReference type="Pfam" id="PF02219">
    <property type="entry name" value="MTHFR"/>
    <property type="match status" value="1"/>
</dbReference>
<evidence type="ECO:0000313" key="12">
    <source>
        <dbReference type="Proteomes" id="UP000812966"/>
    </source>
</evidence>
<sequence>MMRLTDAIQARAGEPYHTFEFFPPRTPEGLANLLDRIQRLTSAPLSPPIAVSVTWGAGGSTATRSLELAAEIAKLELARGKLQIILHLTCTNMGKKMVDEALKKCKELGVQNILALRGDPPRKEEYRPAPGPDTSLLGGQDMEGLEPEEEEQEFEFAEDLVRYIDREWKGWFCVGVAGYPTPHVDSDTPESDIHFLAQKVHAGAHFIITQLFYDVDGFVEWVKRVRAAGIDVPIIPGIMPIQNYASFRRLTNLCKCPVPEHVLSDLDSIKADDAAVKRYGIELSTSMINKIIAAGVGISGVHFCTLNLEKSVRRILENLRWTLDHKSDHARQARNRAIEQGHTMAPLHGAADASTSPSQQLQALSISPSDASHLAEYGMKHKRGGPSADGESHGDSGTDGLVPKPRRQNENGTGASGAPTTQEDSWDEFPNGRFTDVRSPAYGEIDGWGNGIKITPAQALKEWGTPVDYESLSLLFTRYLRSDPAAPTTPFCDLPISPESASILEHLITLNSAAKGWWTVGSQPAVDAAKSEDPIHGFGPKGGYVFQKSFVEFFVRNKEEADRLFERVNKEPHGRISCYAGNKKGDFITNVPAPGMNAVTWAVFPGQEIVQSTIIEEISFLAWKEEAFEIWTEWSRLYPLRSASRQLLQQISEESWLVSLIHHDYKDTEALWRFLMQE</sequence>
<dbReference type="GO" id="GO:0004489">
    <property type="term" value="F:methylenetetrahydrofolate reductase [NAD(P)H] activity"/>
    <property type="evidence" value="ECO:0007669"/>
    <property type="project" value="InterPro"/>
</dbReference>
<feature type="domain" description="MTHFR SAM-binding regulatory" evidence="10">
    <location>
        <begin position="424"/>
        <end position="675"/>
    </location>
</feature>
<dbReference type="EMBL" id="JABELV010000038">
    <property type="protein sequence ID" value="KAG7562143.1"/>
    <property type="molecule type" value="Genomic_DNA"/>
</dbReference>
<dbReference type="AlphaFoldDB" id="A0A8K0NP53"/>
<dbReference type="Proteomes" id="UP000812966">
    <property type="component" value="Unassembled WGS sequence"/>
</dbReference>
<feature type="compositionally biased region" description="Polar residues" evidence="9">
    <location>
        <begin position="353"/>
        <end position="367"/>
    </location>
</feature>
<evidence type="ECO:0000259" key="10">
    <source>
        <dbReference type="Pfam" id="PF21895"/>
    </source>
</evidence>
<organism evidence="11 12">
    <name type="scientific">Filobasidium floriforme</name>
    <dbReference type="NCBI Taxonomy" id="5210"/>
    <lineage>
        <taxon>Eukaryota</taxon>
        <taxon>Fungi</taxon>
        <taxon>Dikarya</taxon>
        <taxon>Basidiomycota</taxon>
        <taxon>Agaricomycotina</taxon>
        <taxon>Tremellomycetes</taxon>
        <taxon>Filobasidiales</taxon>
        <taxon>Filobasidiaceae</taxon>
        <taxon>Filobasidium</taxon>
    </lineage>
</organism>
<dbReference type="NCBIfam" id="TIGR00677">
    <property type="entry name" value="fadh2_euk"/>
    <property type="match status" value="1"/>
</dbReference>
<evidence type="ECO:0000256" key="6">
    <source>
        <dbReference type="ARBA" id="ARBA00022857"/>
    </source>
</evidence>
<dbReference type="Gene3D" id="3.20.20.220">
    <property type="match status" value="1"/>
</dbReference>
<feature type="compositionally biased region" description="Polar residues" evidence="9">
    <location>
        <begin position="410"/>
        <end position="423"/>
    </location>
</feature>
<keyword evidence="6" id="KW-0521">NADP</keyword>
<evidence type="ECO:0000256" key="9">
    <source>
        <dbReference type="SAM" id="MobiDB-lite"/>
    </source>
</evidence>
<dbReference type="InterPro" id="IPR053806">
    <property type="entry name" value="MTHFR_C"/>
</dbReference>
<comment type="cofactor">
    <cofactor evidence="1">
        <name>FAD</name>
        <dbReference type="ChEBI" id="CHEBI:57692"/>
    </cofactor>
</comment>
<evidence type="ECO:0000256" key="3">
    <source>
        <dbReference type="ARBA" id="ARBA00006743"/>
    </source>
</evidence>
<comment type="caution">
    <text evidence="11">The sequence shown here is derived from an EMBL/GenBank/DDBJ whole genome shotgun (WGS) entry which is preliminary data.</text>
</comment>
<proteinExistence type="inferred from homology"/>
<evidence type="ECO:0000313" key="11">
    <source>
        <dbReference type="EMBL" id="KAG7562143.1"/>
    </source>
</evidence>
<evidence type="ECO:0000256" key="2">
    <source>
        <dbReference type="ARBA" id="ARBA00004777"/>
    </source>
</evidence>
<evidence type="ECO:0000256" key="4">
    <source>
        <dbReference type="ARBA" id="ARBA00022630"/>
    </source>
</evidence>
<evidence type="ECO:0000256" key="1">
    <source>
        <dbReference type="ARBA" id="ARBA00001974"/>
    </source>
</evidence>
<dbReference type="GO" id="GO:0035999">
    <property type="term" value="P:tetrahydrofolate interconversion"/>
    <property type="evidence" value="ECO:0007669"/>
    <property type="project" value="UniProtKB-UniPathway"/>
</dbReference>
<protein>
    <recommendedName>
        <fullName evidence="10">MTHFR SAM-binding regulatory domain-containing protein</fullName>
    </recommendedName>
</protein>
<dbReference type="SUPFAM" id="SSF51730">
    <property type="entry name" value="FAD-linked oxidoreductase"/>
    <property type="match status" value="1"/>
</dbReference>
<dbReference type="InterPro" id="IPR004621">
    <property type="entry name" value="Fadh2_euk"/>
</dbReference>
<dbReference type="GO" id="GO:0071949">
    <property type="term" value="F:FAD binding"/>
    <property type="evidence" value="ECO:0007669"/>
    <property type="project" value="TreeGrafter"/>
</dbReference>
<dbReference type="GO" id="GO:0009086">
    <property type="term" value="P:methionine biosynthetic process"/>
    <property type="evidence" value="ECO:0007669"/>
    <property type="project" value="TreeGrafter"/>
</dbReference>
<keyword evidence="12" id="KW-1185">Reference proteome</keyword>
<dbReference type="PANTHER" id="PTHR45754">
    <property type="entry name" value="METHYLENETETRAHYDROFOLATE REDUCTASE"/>
    <property type="match status" value="1"/>
</dbReference>
<accession>A0A8K0NP53</accession>
<dbReference type="FunFam" id="3.20.20.220:FF:000002">
    <property type="entry name" value="Methylenetetrahydrofolate reductase"/>
    <property type="match status" value="1"/>
</dbReference>
<comment type="pathway">
    <text evidence="2 8">One-carbon metabolism; tetrahydrofolate interconversion.</text>
</comment>
<dbReference type="InterPro" id="IPR003171">
    <property type="entry name" value="Mehydrof_redctse-like"/>
</dbReference>
<evidence type="ECO:0000256" key="8">
    <source>
        <dbReference type="RuleBase" id="RU004254"/>
    </source>
</evidence>
<dbReference type="InterPro" id="IPR029041">
    <property type="entry name" value="FAD-linked_oxidoreductase-like"/>
</dbReference>
<dbReference type="OrthoDB" id="16284at2759"/>
<dbReference type="UniPathway" id="UPA00193"/>
<dbReference type="CDD" id="cd00537">
    <property type="entry name" value="MTHFR"/>
    <property type="match status" value="1"/>
</dbReference>
<feature type="region of interest" description="Disordered" evidence="9">
    <location>
        <begin position="379"/>
        <end position="440"/>
    </location>
</feature>
<feature type="region of interest" description="Disordered" evidence="9">
    <location>
        <begin position="119"/>
        <end position="140"/>
    </location>
</feature>
<gene>
    <name evidence="11" type="ORF">FFLO_02425</name>
</gene>
<keyword evidence="4" id="KW-0285">Flavoprotein</keyword>
<keyword evidence="7" id="KW-0560">Oxidoreductase</keyword>
<reference evidence="11" key="1">
    <citation type="submission" date="2020-04" db="EMBL/GenBank/DDBJ databases">
        <title>Analysis of mating type loci in Filobasidium floriforme.</title>
        <authorList>
            <person name="Nowrousian M."/>
        </authorList>
    </citation>
    <scope>NUCLEOTIDE SEQUENCE</scope>
    <source>
        <strain evidence="11">CBS 6242</strain>
    </source>
</reference>
<evidence type="ECO:0000256" key="5">
    <source>
        <dbReference type="ARBA" id="ARBA00022827"/>
    </source>
</evidence>
<feature type="region of interest" description="Disordered" evidence="9">
    <location>
        <begin position="348"/>
        <end position="367"/>
    </location>
</feature>
<dbReference type="Pfam" id="PF21895">
    <property type="entry name" value="MTHFR_C"/>
    <property type="match status" value="1"/>
</dbReference>
<name>A0A8K0NP53_9TREE</name>
<dbReference type="GO" id="GO:0005829">
    <property type="term" value="C:cytosol"/>
    <property type="evidence" value="ECO:0007669"/>
    <property type="project" value="TreeGrafter"/>
</dbReference>